<dbReference type="InterPro" id="IPR036400">
    <property type="entry name" value="Cyt_B5-like_heme/steroid_sf"/>
</dbReference>
<dbReference type="AlphaFoldDB" id="A0A9P5YDR5"/>
<evidence type="ECO:0000256" key="1">
    <source>
        <dbReference type="ARBA" id="ARBA00022617"/>
    </source>
</evidence>
<evidence type="ECO:0000256" key="5">
    <source>
        <dbReference type="SAM" id="MobiDB-lite"/>
    </source>
</evidence>
<comment type="caution">
    <text evidence="7">The sequence shown here is derived from an EMBL/GenBank/DDBJ whole genome shotgun (WGS) entry which is preliminary data.</text>
</comment>
<evidence type="ECO:0000259" key="6">
    <source>
        <dbReference type="PROSITE" id="PS50255"/>
    </source>
</evidence>
<dbReference type="InterPro" id="IPR018506">
    <property type="entry name" value="Cyt_B5_heme-BS"/>
</dbReference>
<dbReference type="OrthoDB" id="432299at2759"/>
<gene>
    <name evidence="7" type="ORF">BDZ94DRAFT_1251395</name>
</gene>
<dbReference type="Pfam" id="PF00173">
    <property type="entry name" value="Cyt-b5"/>
    <property type="match status" value="1"/>
</dbReference>
<keyword evidence="3 4" id="KW-0408">Iron</keyword>
<dbReference type="EMBL" id="MU150241">
    <property type="protein sequence ID" value="KAF9466631.1"/>
    <property type="molecule type" value="Genomic_DNA"/>
</dbReference>
<evidence type="ECO:0000256" key="4">
    <source>
        <dbReference type="RuleBase" id="RU362121"/>
    </source>
</evidence>
<keyword evidence="8" id="KW-1185">Reference proteome</keyword>
<dbReference type="InterPro" id="IPR051872">
    <property type="entry name" value="Cytochrome_b5/Flavoprotein_Rdt"/>
</dbReference>
<feature type="compositionally biased region" description="Acidic residues" evidence="5">
    <location>
        <begin position="35"/>
        <end position="51"/>
    </location>
</feature>
<dbReference type="GO" id="GO:0004128">
    <property type="term" value="F:cytochrome-b5 reductase activity, acting on NAD(P)H"/>
    <property type="evidence" value="ECO:0007669"/>
    <property type="project" value="TreeGrafter"/>
</dbReference>
<dbReference type="GO" id="GO:0020037">
    <property type="term" value="F:heme binding"/>
    <property type="evidence" value="ECO:0007669"/>
    <property type="project" value="UniProtKB-UniRule"/>
</dbReference>
<dbReference type="PANTHER" id="PTHR46237">
    <property type="entry name" value="CYTOCHROME B5 REDUCTASE 4 FAMILY MEMBER"/>
    <property type="match status" value="1"/>
</dbReference>
<dbReference type="PROSITE" id="PS00191">
    <property type="entry name" value="CYTOCHROME_B5_1"/>
    <property type="match status" value="1"/>
</dbReference>
<dbReference type="Gene3D" id="3.10.120.10">
    <property type="entry name" value="Cytochrome b5-like heme/steroid binding domain"/>
    <property type="match status" value="1"/>
</dbReference>
<feature type="domain" description="Cytochrome b5 heme-binding" evidence="6">
    <location>
        <begin position="159"/>
        <end position="227"/>
    </location>
</feature>
<protein>
    <submittedName>
        <fullName evidence="7">Cytochrome b5</fullName>
    </submittedName>
</protein>
<dbReference type="InterPro" id="IPR001199">
    <property type="entry name" value="Cyt_B5-like_heme/steroid-bd"/>
</dbReference>
<dbReference type="GO" id="GO:0046872">
    <property type="term" value="F:metal ion binding"/>
    <property type="evidence" value="ECO:0007669"/>
    <property type="project" value="UniProtKB-UniRule"/>
</dbReference>
<evidence type="ECO:0000313" key="7">
    <source>
        <dbReference type="EMBL" id="KAF9466631.1"/>
    </source>
</evidence>
<reference evidence="7" key="1">
    <citation type="submission" date="2020-11" db="EMBL/GenBank/DDBJ databases">
        <authorList>
            <consortium name="DOE Joint Genome Institute"/>
            <person name="Ahrendt S."/>
            <person name="Riley R."/>
            <person name="Andreopoulos W."/>
            <person name="Labutti K."/>
            <person name="Pangilinan J."/>
            <person name="Ruiz-Duenas F.J."/>
            <person name="Barrasa J.M."/>
            <person name="Sanchez-Garcia M."/>
            <person name="Camarero S."/>
            <person name="Miyauchi S."/>
            <person name="Serrano A."/>
            <person name="Linde D."/>
            <person name="Babiker R."/>
            <person name="Drula E."/>
            <person name="Ayuso-Fernandez I."/>
            <person name="Pacheco R."/>
            <person name="Padilla G."/>
            <person name="Ferreira P."/>
            <person name="Barriuso J."/>
            <person name="Kellner H."/>
            <person name="Castanera R."/>
            <person name="Alfaro M."/>
            <person name="Ramirez L."/>
            <person name="Pisabarro A.G."/>
            <person name="Kuo A."/>
            <person name="Tritt A."/>
            <person name="Lipzen A."/>
            <person name="He G."/>
            <person name="Yan M."/>
            <person name="Ng V."/>
            <person name="Cullen D."/>
            <person name="Martin F."/>
            <person name="Rosso M.-N."/>
            <person name="Henrissat B."/>
            <person name="Hibbett D."/>
            <person name="Martinez A.T."/>
            <person name="Grigoriev I.V."/>
        </authorList>
    </citation>
    <scope>NUCLEOTIDE SEQUENCE</scope>
    <source>
        <strain evidence="7">CBS 247.69</strain>
    </source>
</reference>
<evidence type="ECO:0000313" key="8">
    <source>
        <dbReference type="Proteomes" id="UP000807353"/>
    </source>
</evidence>
<dbReference type="PANTHER" id="PTHR46237:SF1">
    <property type="entry name" value="CYTOCHROME B5 REDUCTASE 4"/>
    <property type="match status" value="1"/>
</dbReference>
<dbReference type="Proteomes" id="UP000807353">
    <property type="component" value="Unassembled WGS sequence"/>
</dbReference>
<feature type="region of interest" description="Disordered" evidence="5">
    <location>
        <begin position="14"/>
        <end position="131"/>
    </location>
</feature>
<name>A0A9P5YDR5_9AGAR</name>
<keyword evidence="1 4" id="KW-0349">Heme</keyword>
<feature type="compositionally biased region" description="Basic residues" evidence="5">
    <location>
        <begin position="113"/>
        <end position="122"/>
    </location>
</feature>
<evidence type="ECO:0000256" key="3">
    <source>
        <dbReference type="ARBA" id="ARBA00023004"/>
    </source>
</evidence>
<sequence length="232" mass="24926">MASYLRSWFASGISEAEPGSPVSIPTLNLVSPPPSDDEDGSATETEQDDDIPPAFPSLQSAQRMKSSNPLFLTDSQKMPPPPLPHLAQRTPGVASNPTTSGSSLAVPPTTTKRPPKPSKKSGKVALAPGRSPLDWASLKSSGQDLRGVDTLLRIPPSVLKKHNKRDDAWSSFHGKVYNITPYMEYHPGGERDLLRVAGRDGTKLFASTHAWVNVDFMLDACLVGFLVAEPSS</sequence>
<proteinExistence type="inferred from homology"/>
<dbReference type="FunFam" id="3.10.120.10:FF:000001">
    <property type="entry name" value="Cytochrome b5 reductase 4"/>
    <property type="match status" value="1"/>
</dbReference>
<keyword evidence="2 4" id="KW-0479">Metal-binding</keyword>
<evidence type="ECO:0000256" key="2">
    <source>
        <dbReference type="ARBA" id="ARBA00022723"/>
    </source>
</evidence>
<feature type="compositionally biased region" description="Polar residues" evidence="5">
    <location>
        <begin position="57"/>
        <end position="76"/>
    </location>
</feature>
<dbReference type="PROSITE" id="PS50255">
    <property type="entry name" value="CYTOCHROME_B5_2"/>
    <property type="match status" value="1"/>
</dbReference>
<organism evidence="7 8">
    <name type="scientific">Collybia nuda</name>
    <dbReference type="NCBI Taxonomy" id="64659"/>
    <lineage>
        <taxon>Eukaryota</taxon>
        <taxon>Fungi</taxon>
        <taxon>Dikarya</taxon>
        <taxon>Basidiomycota</taxon>
        <taxon>Agaricomycotina</taxon>
        <taxon>Agaricomycetes</taxon>
        <taxon>Agaricomycetidae</taxon>
        <taxon>Agaricales</taxon>
        <taxon>Tricholomatineae</taxon>
        <taxon>Clitocybaceae</taxon>
        <taxon>Collybia</taxon>
    </lineage>
</organism>
<dbReference type="SMART" id="SM01117">
    <property type="entry name" value="Cyt-b5"/>
    <property type="match status" value="1"/>
</dbReference>
<dbReference type="GO" id="GO:0005737">
    <property type="term" value="C:cytoplasm"/>
    <property type="evidence" value="ECO:0007669"/>
    <property type="project" value="TreeGrafter"/>
</dbReference>
<dbReference type="SUPFAM" id="SSF55856">
    <property type="entry name" value="Cytochrome b5-like heme/steroid binding domain"/>
    <property type="match status" value="1"/>
</dbReference>
<comment type="similarity">
    <text evidence="4">Belongs to the cytochrome b5 family.</text>
</comment>
<feature type="compositionally biased region" description="Polar residues" evidence="5">
    <location>
        <begin position="93"/>
        <end position="103"/>
    </location>
</feature>
<accession>A0A9P5YDR5</accession>